<dbReference type="PANTHER" id="PTHR14453:SF107">
    <property type="entry name" value="POLY [ADP-RIBOSE] POLYMERASE"/>
    <property type="match status" value="1"/>
</dbReference>
<dbReference type="InterPro" id="IPR002589">
    <property type="entry name" value="Macro_dom"/>
</dbReference>
<dbReference type="Pfam" id="PF01661">
    <property type="entry name" value="Macro"/>
    <property type="match status" value="2"/>
</dbReference>
<dbReference type="Pfam" id="PF00644">
    <property type="entry name" value="PARP"/>
    <property type="match status" value="1"/>
</dbReference>
<feature type="domain" description="PARP catalytic" evidence="8">
    <location>
        <begin position="538"/>
        <end position="732"/>
    </location>
</feature>
<dbReference type="Proteomes" id="UP001178508">
    <property type="component" value="Chromosome 23"/>
</dbReference>
<keyword evidence="3 7" id="KW-0808">Transferase</keyword>
<dbReference type="GO" id="GO:1990404">
    <property type="term" value="F:NAD+-protein mono-ADP-ribosyltransferase activity"/>
    <property type="evidence" value="ECO:0007669"/>
    <property type="project" value="TreeGrafter"/>
</dbReference>
<dbReference type="InterPro" id="IPR057051">
    <property type="entry name" value="PARP14_RPM_1"/>
</dbReference>
<evidence type="ECO:0000259" key="9">
    <source>
        <dbReference type="PROSITE" id="PS51154"/>
    </source>
</evidence>
<organism evidence="10 11">
    <name type="scientific">Xyrichtys novacula</name>
    <name type="common">Pearly razorfish</name>
    <name type="synonym">Hemipteronotus novacula</name>
    <dbReference type="NCBI Taxonomy" id="13765"/>
    <lineage>
        <taxon>Eukaryota</taxon>
        <taxon>Metazoa</taxon>
        <taxon>Chordata</taxon>
        <taxon>Craniata</taxon>
        <taxon>Vertebrata</taxon>
        <taxon>Euteleostomi</taxon>
        <taxon>Actinopterygii</taxon>
        <taxon>Neopterygii</taxon>
        <taxon>Teleostei</taxon>
        <taxon>Neoteleostei</taxon>
        <taxon>Acanthomorphata</taxon>
        <taxon>Eupercaria</taxon>
        <taxon>Labriformes</taxon>
        <taxon>Labridae</taxon>
        <taxon>Xyrichtys</taxon>
    </lineage>
</organism>
<accession>A0AAV1HJG2</accession>
<dbReference type="EC" id="2.4.2.-" evidence="7"/>
<reference evidence="10" key="1">
    <citation type="submission" date="2023-08" db="EMBL/GenBank/DDBJ databases">
        <authorList>
            <person name="Alioto T."/>
            <person name="Alioto T."/>
            <person name="Gomez Garrido J."/>
        </authorList>
    </citation>
    <scope>NUCLEOTIDE SEQUENCE</scope>
</reference>
<evidence type="ECO:0000256" key="3">
    <source>
        <dbReference type="ARBA" id="ARBA00022679"/>
    </source>
</evidence>
<evidence type="ECO:0000256" key="7">
    <source>
        <dbReference type="RuleBase" id="RU362114"/>
    </source>
</evidence>
<dbReference type="PANTHER" id="PTHR14453">
    <property type="entry name" value="PARP/ZINC FINGER CCCH TYPE DOMAIN CONTAINING PROTEIN"/>
    <property type="match status" value="1"/>
</dbReference>
<feature type="domain" description="Macro" evidence="9">
    <location>
        <begin position="137"/>
        <end position="309"/>
    </location>
</feature>
<dbReference type="GO" id="GO:0003714">
    <property type="term" value="F:transcription corepressor activity"/>
    <property type="evidence" value="ECO:0007669"/>
    <property type="project" value="TreeGrafter"/>
</dbReference>
<dbReference type="AlphaFoldDB" id="A0AAV1HJG2"/>
<comment type="similarity">
    <text evidence="6">Belongs to the ARTD/PARP family.</text>
</comment>
<dbReference type="Gene3D" id="3.90.228.10">
    <property type="match status" value="1"/>
</dbReference>
<evidence type="ECO:0000256" key="6">
    <source>
        <dbReference type="ARBA" id="ARBA00024347"/>
    </source>
</evidence>
<evidence type="ECO:0000256" key="2">
    <source>
        <dbReference type="ARBA" id="ARBA00022676"/>
    </source>
</evidence>
<evidence type="ECO:0000256" key="1">
    <source>
        <dbReference type="ARBA" id="ARBA00004123"/>
    </source>
</evidence>
<dbReference type="PROSITE" id="PS51154">
    <property type="entry name" value="MACRO"/>
    <property type="match status" value="2"/>
</dbReference>
<dbReference type="SUPFAM" id="SSF56399">
    <property type="entry name" value="ADP-ribosylation"/>
    <property type="match status" value="1"/>
</dbReference>
<keyword evidence="4 7" id="KW-0520">NAD</keyword>
<dbReference type="EMBL" id="OY660886">
    <property type="protein sequence ID" value="CAJ1085948.1"/>
    <property type="molecule type" value="Genomic_DNA"/>
</dbReference>
<dbReference type="Pfam" id="PF23222">
    <property type="entry name" value="RRM_PARP14_1"/>
    <property type="match status" value="1"/>
</dbReference>
<dbReference type="InterPro" id="IPR052056">
    <property type="entry name" value="Mono-ARTD/PARP"/>
</dbReference>
<dbReference type="GO" id="GO:0003950">
    <property type="term" value="F:NAD+ poly-ADP-ribosyltransferase activity"/>
    <property type="evidence" value="ECO:0007669"/>
    <property type="project" value="UniProtKB-UniRule"/>
</dbReference>
<dbReference type="GO" id="GO:0070212">
    <property type="term" value="P:protein poly-ADP-ribosylation"/>
    <property type="evidence" value="ECO:0007669"/>
    <property type="project" value="TreeGrafter"/>
</dbReference>
<evidence type="ECO:0000256" key="4">
    <source>
        <dbReference type="ARBA" id="ARBA00023027"/>
    </source>
</evidence>
<evidence type="ECO:0000256" key="5">
    <source>
        <dbReference type="ARBA" id="ARBA00023242"/>
    </source>
</evidence>
<comment type="subcellular location">
    <subcellularLocation>
        <location evidence="1">Nucleus</location>
    </subcellularLocation>
</comment>
<gene>
    <name evidence="10" type="ORF">XNOV1_A039368</name>
</gene>
<feature type="domain" description="Macro" evidence="9">
    <location>
        <begin position="330"/>
        <end position="502"/>
    </location>
</feature>
<dbReference type="SMART" id="SM00506">
    <property type="entry name" value="A1pp"/>
    <property type="match status" value="2"/>
</dbReference>
<dbReference type="SUPFAM" id="SSF52949">
    <property type="entry name" value="Macro domain-like"/>
    <property type="match status" value="2"/>
</dbReference>
<dbReference type="GO" id="GO:0010629">
    <property type="term" value="P:negative regulation of gene expression"/>
    <property type="evidence" value="ECO:0007669"/>
    <property type="project" value="TreeGrafter"/>
</dbReference>
<dbReference type="Gene3D" id="3.40.220.10">
    <property type="entry name" value="Leucine Aminopeptidase, subunit E, domain 1"/>
    <property type="match status" value="2"/>
</dbReference>
<dbReference type="GO" id="GO:0005634">
    <property type="term" value="C:nucleus"/>
    <property type="evidence" value="ECO:0007669"/>
    <property type="project" value="UniProtKB-SubCell"/>
</dbReference>
<dbReference type="InterPro" id="IPR012317">
    <property type="entry name" value="Poly(ADP-ribose)pol_cat_dom"/>
</dbReference>
<dbReference type="PROSITE" id="PS51059">
    <property type="entry name" value="PARP_CATALYTIC"/>
    <property type="match status" value="1"/>
</dbReference>
<keyword evidence="5" id="KW-0539">Nucleus</keyword>
<name>A0AAV1HJG2_XYRNO</name>
<keyword evidence="11" id="KW-1185">Reference proteome</keyword>
<dbReference type="InterPro" id="IPR012677">
    <property type="entry name" value="Nucleotide-bd_a/b_plait_sf"/>
</dbReference>
<dbReference type="FunFam" id="3.90.228.10:FF:000008">
    <property type="entry name" value="Poly [ADP-ribose] polymerase"/>
    <property type="match status" value="1"/>
</dbReference>
<sequence length="732" mass="80271">MWDPYQYQYQYPVFFDCLSLDTEQKKWIEMYFQTYQQSGGGDCSPLKNITDNSYRIDFKDRDAQQRVLQISNHVLNFGGGPVVLTVREHPIHQGKPLNPVLDFSFSQGSTSAQEHVQLRGFSVNTNQASFYPHASITNDGVTAILGGVKLQIVNDNILHETTDVIVNTTNFSSNQFGVSKAILTAAGPTVQAEFAKVGVPADCYHTTGPGLLGCKEIIHANFQCDQQIIRTTCIKILMQCESKGYCSAAFPAINTGAGGMDYVTACKAILDSMTAAIRDLKPKSLSLIRIVILDKAVYQVFRSEVEKQYGGTATPHLTLSASFYPHVAITNDGVTAVLGGVKLQIVNDNIIHETTDVIVNTTNFPSNQCGVSKAILTAAGPTVESDFAKVGSPVDSYLTTGPGLLGCKEIIHASFRCDPQIIRTTCIRILKQCESKGYRSAAFPAINTGAGGLDSVTACKAMLDGMTEAITDLYPKSLSLIRIVILDKAVYQAFRSEVEKQCGGTATPHITLSEGKQKGTTGATRKRKRNMIGTTLDLPAHWEPMEEETFKKVELQPSSPEYQGVAQGFLRTAKYNICKIERVQNVYLWLAYTVCKERILTKNGPAELGEMSLYHGTSAKSCDCIEKNKFDRGYAGQHAAAYGKGVYFAVNADYSARGYSPLDASGLKRLYVTRVLTGRYTVGNSKLKAAPPRGSDPTDCYDSVVDNCQLPTMYVIFHDDQAYPEYLITFRQ</sequence>
<evidence type="ECO:0000313" key="11">
    <source>
        <dbReference type="Proteomes" id="UP001178508"/>
    </source>
</evidence>
<dbReference type="GO" id="GO:0005737">
    <property type="term" value="C:cytoplasm"/>
    <property type="evidence" value="ECO:0007669"/>
    <property type="project" value="TreeGrafter"/>
</dbReference>
<dbReference type="CDD" id="cd01439">
    <property type="entry name" value="TCCD_inducible_PARP_like"/>
    <property type="match status" value="1"/>
</dbReference>
<protein>
    <recommendedName>
        <fullName evidence="7">Poly [ADP-ribose] polymerase</fullName>
        <shortName evidence="7">PARP</shortName>
        <ecNumber evidence="7">2.4.2.-</ecNumber>
    </recommendedName>
</protein>
<evidence type="ECO:0000259" key="8">
    <source>
        <dbReference type="PROSITE" id="PS51059"/>
    </source>
</evidence>
<dbReference type="InterPro" id="IPR043472">
    <property type="entry name" value="Macro_dom-like"/>
</dbReference>
<keyword evidence="2 7" id="KW-0328">Glycosyltransferase</keyword>
<evidence type="ECO:0000313" key="10">
    <source>
        <dbReference type="EMBL" id="CAJ1085948.1"/>
    </source>
</evidence>
<dbReference type="Gene3D" id="3.30.70.330">
    <property type="match status" value="1"/>
</dbReference>
<proteinExistence type="inferred from homology"/>